<dbReference type="Pfam" id="PF11848">
    <property type="entry name" value="DUF3368"/>
    <property type="match status" value="1"/>
</dbReference>
<dbReference type="PANTHER" id="PTHR39550">
    <property type="entry name" value="SLL0658 PROTEIN"/>
    <property type="match status" value="1"/>
</dbReference>
<dbReference type="RefSeq" id="WP_068577806.1">
    <property type="nucleotide sequence ID" value="NZ_CP015193.1"/>
</dbReference>
<protein>
    <recommendedName>
        <fullName evidence="3">Nucleotide-binding protein</fullName>
    </recommendedName>
</protein>
<dbReference type="AlphaFoldDB" id="A0A2Z2NHC8"/>
<dbReference type="OrthoDB" id="323844at2157"/>
<dbReference type="PANTHER" id="PTHR39550:SF1">
    <property type="entry name" value="SLL0658 PROTEIN"/>
    <property type="match status" value="1"/>
</dbReference>
<organism evidence="1 2">
    <name type="scientific">Thermococcus chitonophagus</name>
    <dbReference type="NCBI Taxonomy" id="54262"/>
    <lineage>
        <taxon>Archaea</taxon>
        <taxon>Methanobacteriati</taxon>
        <taxon>Methanobacteriota</taxon>
        <taxon>Thermococci</taxon>
        <taxon>Thermococcales</taxon>
        <taxon>Thermococcaceae</taxon>
        <taxon>Thermococcus</taxon>
    </lineage>
</organism>
<dbReference type="GeneID" id="33322950"/>
<proteinExistence type="predicted"/>
<dbReference type="Proteomes" id="UP000250189">
    <property type="component" value="Chromosome"/>
</dbReference>
<dbReference type="EMBL" id="CP015193">
    <property type="protein sequence ID" value="ASJ17409.1"/>
    <property type="molecule type" value="Genomic_DNA"/>
</dbReference>
<reference evidence="1 2" key="1">
    <citation type="submission" date="2016-04" db="EMBL/GenBank/DDBJ databases">
        <title>Complete genome sequence of Thermococcus chitonophagus type strain GC74.</title>
        <authorList>
            <person name="Oger P.M."/>
        </authorList>
    </citation>
    <scope>NUCLEOTIDE SEQUENCE [LARGE SCALE GENOMIC DNA]</scope>
    <source>
        <strain evidence="1 2">GC74</strain>
    </source>
</reference>
<evidence type="ECO:0008006" key="3">
    <source>
        <dbReference type="Google" id="ProtNLM"/>
    </source>
</evidence>
<evidence type="ECO:0000313" key="1">
    <source>
        <dbReference type="EMBL" id="ASJ17409.1"/>
    </source>
</evidence>
<keyword evidence="2" id="KW-1185">Reference proteome</keyword>
<evidence type="ECO:0000313" key="2">
    <source>
        <dbReference type="Proteomes" id="UP000250189"/>
    </source>
</evidence>
<dbReference type="InterPro" id="IPR021799">
    <property type="entry name" value="PIN-like_prokaryotic"/>
</dbReference>
<gene>
    <name evidence="1" type="ORF">A3L04_10175</name>
</gene>
<name>A0A2Z2NHC8_9EURY</name>
<sequence>MIVVSNTSALIRLSNIRHLDILQKLFEEIIILPAVAEEFGEKLSSWVIVRPVSDEKFVKVLSYSLGKGEAEAIALALELNADIIILDDLKARKFAEDLGLNIIGTAGVILPAKKRGIIKQVFPVLKELREKGFWISDAIIRHITKSAGEEVE</sequence>
<accession>A0A2Z2NHC8</accession>